<protein>
    <submittedName>
        <fullName evidence="1">Uncharacterized protein</fullName>
    </submittedName>
</protein>
<name>A0A0A8YE19_ARUDO</name>
<dbReference type="EMBL" id="GBRH01276513">
    <property type="protein sequence ID" value="JAD21382.1"/>
    <property type="molecule type" value="Transcribed_RNA"/>
</dbReference>
<reference evidence="1" key="2">
    <citation type="journal article" date="2015" name="Data Brief">
        <title>Shoot transcriptome of the giant reed, Arundo donax.</title>
        <authorList>
            <person name="Barrero R.A."/>
            <person name="Guerrero F.D."/>
            <person name="Moolhuijzen P."/>
            <person name="Goolsby J.A."/>
            <person name="Tidwell J."/>
            <person name="Bellgard S.E."/>
            <person name="Bellgard M.I."/>
        </authorList>
    </citation>
    <scope>NUCLEOTIDE SEQUENCE</scope>
    <source>
        <tissue evidence="1">Shoot tissue taken approximately 20 cm above the soil surface</tissue>
    </source>
</reference>
<organism evidence="1">
    <name type="scientific">Arundo donax</name>
    <name type="common">Giant reed</name>
    <name type="synonym">Donax arundinaceus</name>
    <dbReference type="NCBI Taxonomy" id="35708"/>
    <lineage>
        <taxon>Eukaryota</taxon>
        <taxon>Viridiplantae</taxon>
        <taxon>Streptophyta</taxon>
        <taxon>Embryophyta</taxon>
        <taxon>Tracheophyta</taxon>
        <taxon>Spermatophyta</taxon>
        <taxon>Magnoliopsida</taxon>
        <taxon>Liliopsida</taxon>
        <taxon>Poales</taxon>
        <taxon>Poaceae</taxon>
        <taxon>PACMAD clade</taxon>
        <taxon>Arundinoideae</taxon>
        <taxon>Arundineae</taxon>
        <taxon>Arundo</taxon>
    </lineage>
</organism>
<evidence type="ECO:0000313" key="1">
    <source>
        <dbReference type="EMBL" id="JAD21382.1"/>
    </source>
</evidence>
<accession>A0A0A8YE19</accession>
<proteinExistence type="predicted"/>
<reference evidence="1" key="1">
    <citation type="submission" date="2014-09" db="EMBL/GenBank/DDBJ databases">
        <authorList>
            <person name="Magalhaes I.L.F."/>
            <person name="Oliveira U."/>
            <person name="Santos F.R."/>
            <person name="Vidigal T.H.D.A."/>
            <person name="Brescovit A.D."/>
            <person name="Santos A.J."/>
        </authorList>
    </citation>
    <scope>NUCLEOTIDE SEQUENCE</scope>
    <source>
        <tissue evidence="1">Shoot tissue taken approximately 20 cm above the soil surface</tissue>
    </source>
</reference>
<dbReference type="AlphaFoldDB" id="A0A0A8YE19"/>
<sequence>MAVKGKRSRTVLPILHFVASPFLQDKSWACAGFCRFHYILISRYKLVPTIHLHSSPSLYNKNQISL</sequence>